<keyword evidence="1" id="KW-1133">Transmembrane helix</keyword>
<evidence type="ECO:0000313" key="3">
    <source>
        <dbReference type="EMBL" id="CAD8066223.1"/>
    </source>
</evidence>
<accession>A0A8S1LLJ2</accession>
<reference evidence="3" key="1">
    <citation type="submission" date="2021-01" db="EMBL/GenBank/DDBJ databases">
        <authorList>
            <consortium name="Genoscope - CEA"/>
            <person name="William W."/>
        </authorList>
    </citation>
    <scope>NUCLEOTIDE SEQUENCE</scope>
</reference>
<proteinExistence type="predicted"/>
<feature type="transmembrane region" description="Helical" evidence="1">
    <location>
        <begin position="2282"/>
        <end position="2309"/>
    </location>
</feature>
<dbReference type="EMBL" id="CAJJDN010000021">
    <property type="protein sequence ID" value="CAD8066223.1"/>
    <property type="molecule type" value="Genomic_DNA"/>
</dbReference>
<evidence type="ECO:0000313" key="4">
    <source>
        <dbReference type="Proteomes" id="UP000692954"/>
    </source>
</evidence>
<dbReference type="PANTHER" id="PTHR11319:SF35">
    <property type="entry name" value="OUTER MEMBRANE PROTEIN PMPC-RELATED"/>
    <property type="match status" value="1"/>
</dbReference>
<dbReference type="CDD" id="cd00064">
    <property type="entry name" value="FU"/>
    <property type="match status" value="1"/>
</dbReference>
<dbReference type="OrthoDB" id="304266at2759"/>
<feature type="transmembrane region" description="Helical" evidence="1">
    <location>
        <begin position="2619"/>
        <end position="2646"/>
    </location>
</feature>
<sequence length="2757" mass="323699">MNQLCTGFTLLILILQTSQQLFQLDQNAQQISLNSKWYPVDSYIGILFKYCPLSDISHIGSVQRNQTLSYLLNLGYEEQTENLLFIHYVQFNPEMRKIVHFVQLYIKDQIMVEEFEFNPNDYEGKWHLQYIYYDLNQKSIILGFMQKEWKIERSIKSLNFYNQEIKFILGGSLKRSANSYQGDFLLSSFPGKMKLIFLEQNNKKEFYLTNLDVCESNSNTLVNEFYDFSTPSAQLNVDIGYDTQYLIQFWVKIDKHSNQFKKIQVIRISVMYKLDKENQIELISFSLNYERKNSQWFYCLKFYSYNYPYIFSINHIEDFLNIYLEEIEYEFLFSWHFVKIIYQNKKINYLMKNFLFNKQYVKQFDNTYQFSCLKFTMVLGENTNENLMSGQILNVKYQTCPFIETFNDVQFSQCHYSCQTCYGPNSNHCQSCDESTNRLFNPLDNTCKCKLWYLELNEEVQCYGKSELNLIETENYLPIDTRYDEIQPIIQCAFGYFRFQDQCIKCPSASQKGSIQCLECFLYPDTWVQSGECFQQYQQLDRDERNIYQHFYDHLAVWSGFYLFVDEELFSCDNCEFCSREEYLEDLAAGVNYCVLFPLKHIFQDTYIKCTVGDLDLETFKCYFKPRPRLIPINRGTCNENCGFCSLRICYYCKDSQQYFSDWNGICRKCSIQNCKYCFQYNQYDLNQVSARKSFQINLKSELEEDYIIACSLCYPGYIFNFTINKCIKNELQLPCLNAFINFDSELICTSSILHEQFIQKALETFGCSTYFQFCVKCVADNFKMVQCTKCEDGYYLNFHNKICMPCSDVIKNSIKCSMLTSFQDSWKYEVMSFYNNFLPDKVPILISGFYFIQYYIVDECQVGYINDYNKCLVADDQNCLKWMLDKNGVVCKTCKSQSNYYSSSSFFNKKCQMCPYPCTVCQKRRKEEINLINPYFILNEQTINQTYQCLLNFDTQQSYIHQKLGIIQPLSKNGTKQLTQVDKFFNQQQSKSFQNITELELQYLIQRSIHTYQVHYTSLPNANPINLRSLIFSLQYSNFYYDGQNETYSEQRIEIFNQSKVHLQNVNLFNEKNILNINSYYGVEVFIKNLTLSSINAQQSLIDLTNIANLTISNIEIYEFLFQSSAVISIHNLYRTNQQKTNLLFYNIILSNCIFTNSVILRINNYKSNIGNFIINKIRIFNCTFQNSTIISFSQQSNFERIKVLDLQIIESRIFESEFLKIPISNYILINQLQIRNSKISQGILIQSTSSSIFQEAVFFNLKLNNSTLILLKGYLSEKNFNHILQNLTIQTIQFLGQSPFRIIYRNDYSGQINIRGLYLEQDNMIYESSQFNWNDSICLFDFQSLSIQIIDFKAINNLNFQIFCLNKFEKIIVKNCIIQQEQQGFINQDKKLMNQGFLFIKDFIEINIQNIKLNNLYVVDSSLIYILSKYDATINQTITINGLNVTNNFLIKQQLYIVPSFLYIQSEYYCNIQIQMINYENNIILYQIEDSQTIAPSLLFIQVKQSTIQLQEGQFKQNQIRNSRNSHIYLNSEKIILQSLLVQDINTDNQQTNLNFSTILSFSKGGLGQLIGQNILILDVIFQNLMAYQGGCLFINLIDKSKVQIENVFIKNSISWNNVSLNSYGGSFYIDATNSELDLHLRNLTVQFSISKDSGGFIYLLPSQISNKLKILNSSFINSFSQENSLISYLCDFFLSNNQFEFKNNIIQIDESIYEVFILINFQIPKSSQSGMIVVSNSKINIDSVLIKGSYPVSIFSLSFLQHLSISNIKINNVQKFGGPFIFISNQQTHSLSKQILNSLWLSKIEISNCKNMNPLQNGSFLNIQLLNNIQSKIKLQELLIIQNNCSNCQDSLINIKLTEQTKSINFYQLLFFENDCGFHSCLSTNSNQNITQINVNHGLFIQNKGFMNGTLNLQASLINLKNLIFINNTAEKGGGYYSKYYNELRIKSLYFIQNKANIGGAIYLSTKKLQNSSLNQIQLIGNKGKFPIDNIQEQPSFIMLQIFQTDIETINLDGEDQPNLKKSFNSNYIYLPSGQKIGNYQIFSKELQNYKNYSIDLKFYLANNLEQRIFQLENQNSYCIVKQKQFIGNLPQSKVYNEFVIEYNEEDQSFNFENVTIIFDPYCQKDCYLKIQTIWEVQSNELIQFQFNVKTFPCQVGEYYFEFQCLECDSSKGFYSLETKASYCLKIDPKIIQMNTKNQIQLYPGYWRPFQKSSIISVCVRKPDVCEGGWITGDSSCSIGSIGGLCEECDIYNIRGFGQYYQNNNFKCQYCENFIGKTFISVVITILTLLSTYLTVNSAQLIFLNFKRLKYTTVHYKIIFRQGQDQSAALIKMIVNHLQILMGIKSFQIEMYSNLVEFLNPFSNPVGSSLYSYDCFYSQQFNIPIIYINLIINLLVPLFYSVLFITIYLIAIFLKKAKLSITIYFTAILYLLFYTQPQIINELCSLASKRRISGIQYINKNVQFLYSTQTHYTWMAFFIIPLLIFEGGILPIIILENILIQKNFEKYGDIWTIVMLNHYIFNDYQESSYYWEIIRIFQRQIIILILNFNEEQIIFKGCLMFVILLFYFSAVLLYKPYNVKSLNGFELECISLCEIIILITCLKYKTQLNQISTIDIILELLFIVVFIYFILKISLKLITIYYFKYNHRFDNIKHYLLYQFPSLGLKKSIFSKFLNIKKKNKNLTLQRFQSAFAMIKLMKNKPSKLSQSNYQIKKNFFKDYTLQFSIQFTNTQNNENGLIKEIDYQEQRIQEVIE</sequence>
<organism evidence="3 4">
    <name type="scientific">Paramecium sonneborni</name>
    <dbReference type="NCBI Taxonomy" id="65129"/>
    <lineage>
        <taxon>Eukaryota</taxon>
        <taxon>Sar</taxon>
        <taxon>Alveolata</taxon>
        <taxon>Ciliophora</taxon>
        <taxon>Intramacronucleata</taxon>
        <taxon>Oligohymenophorea</taxon>
        <taxon>Peniculida</taxon>
        <taxon>Parameciidae</taxon>
        <taxon>Paramecium</taxon>
    </lineage>
</organism>
<feature type="transmembrane region" description="Helical" evidence="1">
    <location>
        <begin position="2330"/>
        <end position="2347"/>
    </location>
</feature>
<protein>
    <recommendedName>
        <fullName evidence="5">Transmembrane protein</fullName>
    </recommendedName>
</protein>
<keyword evidence="1" id="KW-0812">Transmembrane</keyword>
<dbReference type="Proteomes" id="UP000692954">
    <property type="component" value="Unassembled WGS sequence"/>
</dbReference>
<keyword evidence="1" id="KW-0472">Membrane</keyword>
<feature type="signal peptide" evidence="2">
    <location>
        <begin position="1"/>
        <end position="19"/>
    </location>
</feature>
<gene>
    <name evidence="3" type="ORF">PSON_ATCC_30995.1.T0210203</name>
</gene>
<keyword evidence="4" id="KW-1185">Reference proteome</keyword>
<dbReference type="PANTHER" id="PTHR11319">
    <property type="entry name" value="G PROTEIN-COUPLED RECEPTOR-RELATED"/>
    <property type="match status" value="1"/>
</dbReference>
<feature type="chain" id="PRO_5035814501" description="Transmembrane protein" evidence="2">
    <location>
        <begin position="20"/>
        <end position="2757"/>
    </location>
</feature>
<keyword evidence="2" id="KW-0732">Signal</keyword>
<feature type="transmembrane region" description="Helical" evidence="1">
    <location>
        <begin position="2556"/>
        <end position="2576"/>
    </location>
</feature>
<evidence type="ECO:0000256" key="2">
    <source>
        <dbReference type="SAM" id="SignalP"/>
    </source>
</evidence>
<feature type="transmembrane region" description="Helical" evidence="1">
    <location>
        <begin position="2424"/>
        <end position="2443"/>
    </location>
</feature>
<feature type="transmembrane region" description="Helical" evidence="1">
    <location>
        <begin position="2389"/>
        <end position="2417"/>
    </location>
</feature>
<dbReference type="InterPro" id="IPR006212">
    <property type="entry name" value="Furin_repeat"/>
</dbReference>
<name>A0A8S1LLJ2_9CILI</name>
<evidence type="ECO:0000256" key="1">
    <source>
        <dbReference type="SAM" id="Phobius"/>
    </source>
</evidence>
<feature type="transmembrane region" description="Helical" evidence="1">
    <location>
        <begin position="2477"/>
        <end position="2498"/>
    </location>
</feature>
<evidence type="ECO:0008006" key="5">
    <source>
        <dbReference type="Google" id="ProtNLM"/>
    </source>
</evidence>
<comment type="caution">
    <text evidence="3">The sequence shown here is derived from an EMBL/GenBank/DDBJ whole genome shotgun (WGS) entry which is preliminary data.</text>
</comment>